<dbReference type="EMBL" id="BAAAUV010000001">
    <property type="protein sequence ID" value="GAA3194964.1"/>
    <property type="molecule type" value="Genomic_DNA"/>
</dbReference>
<comment type="caution">
    <text evidence="1">The sequence shown here is derived from an EMBL/GenBank/DDBJ whole genome shotgun (WGS) entry which is preliminary data.</text>
</comment>
<accession>A0ABP6PXQ8</accession>
<dbReference type="SUPFAM" id="SSF50993">
    <property type="entry name" value="Peptidase/esterase 'gauge' domain"/>
    <property type="match status" value="1"/>
</dbReference>
<proteinExistence type="predicted"/>
<dbReference type="RefSeq" id="WP_344821584.1">
    <property type="nucleotide sequence ID" value="NZ_BAAAUV010000001.1"/>
</dbReference>
<organism evidence="1 2">
    <name type="scientific">Actinocorallia longicatena</name>
    <dbReference type="NCBI Taxonomy" id="111803"/>
    <lineage>
        <taxon>Bacteria</taxon>
        <taxon>Bacillati</taxon>
        <taxon>Actinomycetota</taxon>
        <taxon>Actinomycetes</taxon>
        <taxon>Streptosporangiales</taxon>
        <taxon>Thermomonosporaceae</taxon>
        <taxon>Actinocorallia</taxon>
    </lineage>
</organism>
<protein>
    <submittedName>
        <fullName evidence="1">Uncharacterized protein</fullName>
    </submittedName>
</protein>
<sequence>MNVGWPLQAESAHAVRGAAARCGDQGFVPALLTDPGAAFLLSAVCAPYAVGMTAAGPLIQRWDGEEWSGERLPVLGPGVRGAALTGVHSTGASAVAVGGAFDVLAGEELPLLLRRTHAGWADDRPPDLGFPYVLTDVVDGWAVGHGFPGTVLLHRLGGSWTPVVVPGRPARLLAVAVHGDELWVAGARNRDGLLLRCEGGGWKEFRPRTGAVTCLAASSDELWAAAGRSVLRWTGRRWIALQAPFPANALTLVDGAPRVAGSGFEARYDGRRWNAREVPGTWLGADEDWLVGSG</sequence>
<evidence type="ECO:0000313" key="1">
    <source>
        <dbReference type="EMBL" id="GAA3194964.1"/>
    </source>
</evidence>
<name>A0ABP6PXQ8_9ACTN</name>
<reference evidence="2" key="1">
    <citation type="journal article" date="2019" name="Int. J. Syst. Evol. Microbiol.">
        <title>The Global Catalogue of Microorganisms (GCM) 10K type strain sequencing project: providing services to taxonomists for standard genome sequencing and annotation.</title>
        <authorList>
            <consortium name="The Broad Institute Genomics Platform"/>
            <consortium name="The Broad Institute Genome Sequencing Center for Infectious Disease"/>
            <person name="Wu L."/>
            <person name="Ma J."/>
        </authorList>
    </citation>
    <scope>NUCLEOTIDE SEQUENCE [LARGE SCALE GENOMIC DNA]</scope>
    <source>
        <strain evidence="2">JCM 9377</strain>
    </source>
</reference>
<keyword evidence="2" id="KW-1185">Reference proteome</keyword>
<gene>
    <name evidence="1" type="ORF">GCM10010468_04950</name>
</gene>
<evidence type="ECO:0000313" key="2">
    <source>
        <dbReference type="Proteomes" id="UP001501237"/>
    </source>
</evidence>
<dbReference type="Proteomes" id="UP001501237">
    <property type="component" value="Unassembled WGS sequence"/>
</dbReference>